<sequence>MDVQRSKSDPTHQGYQPVSTRIGPGLGGAFHSSVKQNHRSRAEACSDRAPPRPSIGDITDELDVGQHEAVRTHPAQFNILQRRQRLRICRAGLLEARHLAGALVLRGLFVINGYVAAHRLGSFDIAFMPVFAALAHRCGKYSHGLRKGYQDQEFSARGQREPFQRLYRVTRRSPIIFTALRRAISR</sequence>
<dbReference type="AlphaFoldDB" id="A0A1H1JDL5"/>
<feature type="region of interest" description="Disordered" evidence="1">
    <location>
        <begin position="1"/>
        <end position="56"/>
    </location>
</feature>
<proteinExistence type="predicted"/>
<evidence type="ECO:0000313" key="3">
    <source>
        <dbReference type="Proteomes" id="UP000199365"/>
    </source>
</evidence>
<dbReference type="Proteomes" id="UP000199365">
    <property type="component" value="Unassembled WGS sequence"/>
</dbReference>
<accession>A0A1H1JDL5</accession>
<gene>
    <name evidence="2" type="ORF">SAMN05445850_4639</name>
</gene>
<evidence type="ECO:0000256" key="1">
    <source>
        <dbReference type="SAM" id="MobiDB-lite"/>
    </source>
</evidence>
<dbReference type="STRING" id="157910.SAMN05445850_4639"/>
<organism evidence="2 3">
    <name type="scientific">Paraburkholderia tuberum</name>
    <dbReference type="NCBI Taxonomy" id="157910"/>
    <lineage>
        <taxon>Bacteria</taxon>
        <taxon>Pseudomonadati</taxon>
        <taxon>Pseudomonadota</taxon>
        <taxon>Betaproteobacteria</taxon>
        <taxon>Burkholderiales</taxon>
        <taxon>Burkholderiaceae</taxon>
        <taxon>Paraburkholderia</taxon>
    </lineage>
</organism>
<dbReference type="EMBL" id="FNKX01000002">
    <property type="protein sequence ID" value="SDR48035.1"/>
    <property type="molecule type" value="Genomic_DNA"/>
</dbReference>
<protein>
    <submittedName>
        <fullName evidence="2">Uncharacterized protein</fullName>
    </submittedName>
</protein>
<reference evidence="3" key="1">
    <citation type="submission" date="2016-10" db="EMBL/GenBank/DDBJ databases">
        <authorList>
            <person name="Varghese N."/>
            <person name="Submissions S."/>
        </authorList>
    </citation>
    <scope>NUCLEOTIDE SEQUENCE [LARGE SCALE GENOMIC DNA]</scope>
    <source>
        <strain evidence="3">DUS833</strain>
    </source>
</reference>
<feature type="compositionally biased region" description="Basic and acidic residues" evidence="1">
    <location>
        <begin position="40"/>
        <end position="50"/>
    </location>
</feature>
<feature type="compositionally biased region" description="Basic and acidic residues" evidence="1">
    <location>
        <begin position="1"/>
        <end position="10"/>
    </location>
</feature>
<name>A0A1H1JDL5_9BURK</name>
<evidence type="ECO:0000313" key="2">
    <source>
        <dbReference type="EMBL" id="SDR48035.1"/>
    </source>
</evidence>
<keyword evidence="3" id="KW-1185">Reference proteome</keyword>